<evidence type="ECO:0000313" key="2">
    <source>
        <dbReference type="EMBL" id="PMN90302.1"/>
    </source>
</evidence>
<dbReference type="RefSeq" id="WP_102391448.1">
    <property type="nucleotide sequence ID" value="NZ_MDAL01000033.1"/>
</dbReference>
<organism evidence="2 3">
    <name type="scientific">Enterovibrio norvegicus</name>
    <dbReference type="NCBI Taxonomy" id="188144"/>
    <lineage>
        <taxon>Bacteria</taxon>
        <taxon>Pseudomonadati</taxon>
        <taxon>Pseudomonadota</taxon>
        <taxon>Gammaproteobacteria</taxon>
        <taxon>Vibrionales</taxon>
        <taxon>Vibrionaceae</taxon>
        <taxon>Enterovibrio</taxon>
    </lineage>
</organism>
<dbReference type="AlphaFoldDB" id="A0A2N7L860"/>
<reference evidence="3" key="1">
    <citation type="submission" date="2016-07" db="EMBL/GenBank/DDBJ databases">
        <title>Nontailed viruses are major unrecognized killers of bacteria in the ocean.</title>
        <authorList>
            <person name="Kauffman K."/>
            <person name="Hussain F."/>
            <person name="Yang J."/>
            <person name="Arevalo P."/>
            <person name="Brown J."/>
            <person name="Cutler M."/>
            <person name="Kelly L."/>
            <person name="Polz M.F."/>
        </authorList>
    </citation>
    <scope>NUCLEOTIDE SEQUENCE [LARGE SCALE GENOMIC DNA]</scope>
    <source>
        <strain evidence="3">10N.261.45.A10</strain>
    </source>
</reference>
<name>A0A2N7L860_9GAMM</name>
<gene>
    <name evidence="2" type="ORF">BCT23_20340</name>
</gene>
<comment type="caution">
    <text evidence="2">The sequence shown here is derived from an EMBL/GenBank/DDBJ whole genome shotgun (WGS) entry which is preliminary data.</text>
</comment>
<proteinExistence type="predicted"/>
<protein>
    <submittedName>
        <fullName evidence="2">Uncharacterized protein</fullName>
    </submittedName>
</protein>
<feature type="region of interest" description="Disordered" evidence="1">
    <location>
        <begin position="333"/>
        <end position="353"/>
    </location>
</feature>
<accession>A0A2N7L860</accession>
<dbReference type="Proteomes" id="UP000235387">
    <property type="component" value="Unassembled WGS sequence"/>
</dbReference>
<dbReference type="EMBL" id="MDAL01000033">
    <property type="protein sequence ID" value="PMN90302.1"/>
    <property type="molecule type" value="Genomic_DNA"/>
</dbReference>
<evidence type="ECO:0000313" key="3">
    <source>
        <dbReference type="Proteomes" id="UP000235387"/>
    </source>
</evidence>
<evidence type="ECO:0000256" key="1">
    <source>
        <dbReference type="SAM" id="MobiDB-lite"/>
    </source>
</evidence>
<sequence>MKRGTLKDKLQAHKPKEDIDTEIGTLCCYYFSAKDLMSLDSSLSKLDKNMEDIEPKEYVRMLAKLTCYPASSVGMEAQRPERYILSDTDVEKLSDTSLEKIALKLLDNPTFESFSENGETKNVFADLHAEHLDTKNQIAKNSELINKHLNSLNSSAFSTTLQSKLFDTSVFGNSLQNQMNQIRESTRALDSISHLSSFPTYVQDIMFSNDDKEKSTESAPHLINKKISLHDREEAKAIPLRELGSKLDQLVEVSAQSLQYITQMNENMRLSAEETKKSSDAASRNSRLTIIFTLISILISIIALKPSWVGIESTSSEQQSKIVNIENATEVPQSDKLNSILTPEEDSSSPLEN</sequence>